<dbReference type="InterPro" id="IPR050302">
    <property type="entry name" value="Rab_GAP_TBC_domain"/>
</dbReference>
<dbReference type="SUPFAM" id="SSF47923">
    <property type="entry name" value="Ypt/Rab-GAP domain of gyp1p"/>
    <property type="match status" value="2"/>
</dbReference>
<dbReference type="Gene3D" id="1.10.238.10">
    <property type="entry name" value="EF-hand"/>
    <property type="match status" value="1"/>
</dbReference>
<dbReference type="InterPro" id="IPR011993">
    <property type="entry name" value="PH-like_dom_sf"/>
</dbReference>
<feature type="region of interest" description="Disordered" evidence="3">
    <location>
        <begin position="310"/>
        <end position="332"/>
    </location>
</feature>
<proteinExistence type="predicted"/>
<dbReference type="PANTHER" id="PTHR47219:SF20">
    <property type="entry name" value="TBC1 DOMAIN FAMILY MEMBER 2B"/>
    <property type="match status" value="1"/>
</dbReference>
<evidence type="ECO:0000313" key="7">
    <source>
        <dbReference type="Proteomes" id="UP000193920"/>
    </source>
</evidence>
<dbReference type="SMART" id="SM00568">
    <property type="entry name" value="GRAM"/>
    <property type="match status" value="2"/>
</dbReference>
<evidence type="ECO:0000256" key="2">
    <source>
        <dbReference type="ARBA" id="ARBA00022837"/>
    </source>
</evidence>
<protein>
    <submittedName>
        <fullName evidence="6">TBC-domain-containing protein</fullName>
    </submittedName>
</protein>
<dbReference type="GO" id="GO:0005509">
    <property type="term" value="F:calcium ion binding"/>
    <property type="evidence" value="ECO:0007669"/>
    <property type="project" value="InterPro"/>
</dbReference>
<dbReference type="GO" id="GO:0031267">
    <property type="term" value="F:small GTPase binding"/>
    <property type="evidence" value="ECO:0007669"/>
    <property type="project" value="TreeGrafter"/>
</dbReference>
<dbReference type="Gene3D" id="2.30.29.30">
    <property type="entry name" value="Pleckstrin-homology domain (PH domain)/Phosphotyrosine-binding domain (PTB)"/>
    <property type="match status" value="2"/>
</dbReference>
<feature type="compositionally biased region" description="Low complexity" evidence="3">
    <location>
        <begin position="310"/>
        <end position="329"/>
    </location>
</feature>
<dbReference type="Gene3D" id="1.10.8.270">
    <property type="entry name" value="putative rabgap domain of human tbc1 domain family member 14 like domains"/>
    <property type="match status" value="1"/>
</dbReference>
<dbReference type="GO" id="GO:0005096">
    <property type="term" value="F:GTPase activator activity"/>
    <property type="evidence" value="ECO:0007669"/>
    <property type="project" value="UniProtKB-KW"/>
</dbReference>
<evidence type="ECO:0000256" key="3">
    <source>
        <dbReference type="SAM" id="MobiDB-lite"/>
    </source>
</evidence>
<dbReference type="SMART" id="SM00164">
    <property type="entry name" value="TBC"/>
    <property type="match status" value="1"/>
</dbReference>
<dbReference type="InterPro" id="IPR000195">
    <property type="entry name" value="Rab-GAP-TBC_dom"/>
</dbReference>
<dbReference type="InterPro" id="IPR035969">
    <property type="entry name" value="Rab-GAP_TBC_sf"/>
</dbReference>
<dbReference type="PROSITE" id="PS50222">
    <property type="entry name" value="EF_HAND_2"/>
    <property type="match status" value="1"/>
</dbReference>
<dbReference type="SUPFAM" id="SSF47473">
    <property type="entry name" value="EF-hand"/>
    <property type="match status" value="1"/>
</dbReference>
<evidence type="ECO:0000313" key="6">
    <source>
        <dbReference type="EMBL" id="ORY18275.1"/>
    </source>
</evidence>
<keyword evidence="7" id="KW-1185">Reference proteome</keyword>
<dbReference type="InterPro" id="IPR002048">
    <property type="entry name" value="EF_hand_dom"/>
</dbReference>
<sequence>MFIKPVNIELLNDNSKWIPKAANLYLTLESRDKPTKNVISNIFSSIRQDKNEEKKTIYYYDFRIILNFHSEGKEKYIVAVDETFEKIHDDWNKIEQSFLYKLNNNIINIDVSENDNEIEFYLLHQFNEISKNTDNLLISQEKKQLEEMKNKIKIFDKKLKDEVLLNFYSCLLSADDCNSFVNGHMYITKNYLCFHNYITLSPNIRNNSEKWNMLLIAYKDIYSIDKKTIRRKLLSEECIEITTMNEMKYTFTMIRDIGNVIQIITALCDVAMRKLVRGAELFSTTVLNEKVKIRSDLDLYMAQLGITKYNNTNNNGNSNKNTNNSSINKDLSKNMSESDASLKLDGILGNINNDSNSNNMMMTEENARKNQNMARSVIPNRYPIHLESLLTTVSDLDNYKRNIEFLNLFHLPPTESINYLLNSCTFYHKQINDFISGTLFITKHYLCFNNNDKKNDNFKPTVLVVLAFNQITSAKKLSRNISPNGILNIAYSGYLQIINRSKHEFWFSFANVKLKDEIYDIIMERLKNVDWEFDNTNVGETFREIERNRHFIKDTSSVDTGSEVNESTPSRMQSLTSLLNNYNLLINNEENSMKDQEVKGSDTISSSMAPVGLKFIYEDDGTYRTAAIASTVGSENKIVSPSVNIDIEDEKEKLRIIKNDFRQKEKINAEQLWKEYLKINGNDMSMIRDIHFMRKLLLKCNGIPDIYRGDIWMITSGSWYMKPDKNYYISLLKDHIGEKSIYALEIEKDVRRSLPEHPAYQTKEGINALRRILTAYSWRNQSIGYAQALNIIGATLLLYLKEDDAFWLLCNLIERILPDHYTRTLVGSVIDQTVFTHLVELYLPEIHKHMDDLYMDMSTISVPWFVCLFLNSVSISVGIRILDSFFLDGPKFIFWLGLAILKLNEKLLIEEGKDDERFINIIKSFFHRLEVDEKDYYEEENDEDQLDEAGSTHFSRPLVGNELYNHLLEIAYSYSNTVSTELIERLRSKYRLQVVHNMEASNKRSQIRNIGETVSIPEESISIIYDKLQDLEYYENNEIKKNIFYPSYIKGWFSNDDDQCNYFYKLGGWGMNDSINETNDIYNNQYKNLDDLVLTTSIDLKNFRIIYNLISPWKSKEYTPKSYNTLEEYDKHNINLLEDKNNVNKDLSNISIKSLHDDYSSPLSDRIYFYQTFKNVKTNDETFKNNKKGFIIKDRDISKYLPCSIDLAGMIRIFEIIMLKSVNTKLEFLFDLHDTDGDGFLNEYEINDLMGTLFHIFSIDTRNNSSISLLEDHIENNEENVQNDTKVLTVEPEDEFIQEESFMKAISSFYNLAIKLGNSRDENIAEQLVEDNSLTSNTKLSLNNFMVAMLSQDAFVKYFEKSWTIKQVNLSNELVPVIVEKEPTS</sequence>
<feature type="domain" description="EF-hand" evidence="5">
    <location>
        <begin position="1221"/>
        <end position="1256"/>
    </location>
</feature>
<dbReference type="PROSITE" id="PS00018">
    <property type="entry name" value="EF_HAND_1"/>
    <property type="match status" value="1"/>
</dbReference>
<keyword evidence="1" id="KW-0343">GTPase activation</keyword>
<name>A0A1Y2A8A8_9FUNG</name>
<evidence type="ECO:0000256" key="1">
    <source>
        <dbReference type="ARBA" id="ARBA00022468"/>
    </source>
</evidence>
<dbReference type="Pfam" id="PF00566">
    <property type="entry name" value="RabGAP-TBC"/>
    <property type="match status" value="1"/>
</dbReference>
<reference evidence="6 7" key="1">
    <citation type="submission" date="2016-08" db="EMBL/GenBank/DDBJ databases">
        <title>A Parts List for Fungal Cellulosomes Revealed by Comparative Genomics.</title>
        <authorList>
            <consortium name="DOE Joint Genome Institute"/>
            <person name="Haitjema C.H."/>
            <person name="Gilmore S.P."/>
            <person name="Henske J.K."/>
            <person name="Solomon K.V."/>
            <person name="De Groot R."/>
            <person name="Kuo A."/>
            <person name="Mondo S.J."/>
            <person name="Salamov A.A."/>
            <person name="Labutti K."/>
            <person name="Zhao Z."/>
            <person name="Chiniquy J."/>
            <person name="Barry K."/>
            <person name="Brewer H.M."/>
            <person name="Purvine S.O."/>
            <person name="Wright A.T."/>
            <person name="Boxma B."/>
            <person name="Van Alen T."/>
            <person name="Hackstein J.H."/>
            <person name="Baker S.E."/>
            <person name="Grigoriev I.V."/>
            <person name="O'Malley M.A."/>
        </authorList>
    </citation>
    <scope>NUCLEOTIDE SEQUENCE [LARGE SCALE GENOMIC DNA]</scope>
    <source>
        <strain evidence="6 7">G1</strain>
    </source>
</reference>
<gene>
    <name evidence="6" type="ORF">LY90DRAFT_677212</name>
</gene>
<evidence type="ECO:0000259" key="4">
    <source>
        <dbReference type="PROSITE" id="PS50086"/>
    </source>
</evidence>
<dbReference type="InterPro" id="IPR004182">
    <property type="entry name" value="GRAM"/>
</dbReference>
<dbReference type="PANTHER" id="PTHR47219">
    <property type="entry name" value="RAB GTPASE-ACTIVATING PROTEIN 1-LIKE"/>
    <property type="match status" value="1"/>
</dbReference>
<dbReference type="STRING" id="1754190.A0A1Y2A8A8"/>
<feature type="domain" description="Rab-GAP TBC" evidence="4">
    <location>
        <begin position="702"/>
        <end position="889"/>
    </location>
</feature>
<dbReference type="Gene3D" id="1.10.472.80">
    <property type="entry name" value="Ypt/Rab-GAP domain of gyp1p, domain 3"/>
    <property type="match status" value="1"/>
</dbReference>
<dbReference type="OrthoDB" id="294251at2759"/>
<dbReference type="FunFam" id="1.10.8.270:FF:000002">
    <property type="entry name" value="TBC1 domain family member 9B"/>
    <property type="match status" value="1"/>
</dbReference>
<dbReference type="EMBL" id="MCOG01000320">
    <property type="protein sequence ID" value="ORY18275.1"/>
    <property type="molecule type" value="Genomic_DNA"/>
</dbReference>
<comment type="caution">
    <text evidence="6">The sequence shown here is derived from an EMBL/GenBank/DDBJ whole genome shotgun (WGS) entry which is preliminary data.</text>
</comment>
<accession>A0A1Y2A8A8</accession>
<dbReference type="Pfam" id="PF02893">
    <property type="entry name" value="GRAM"/>
    <property type="match status" value="2"/>
</dbReference>
<dbReference type="PROSITE" id="PS50086">
    <property type="entry name" value="TBC_RABGAP"/>
    <property type="match status" value="1"/>
</dbReference>
<dbReference type="InterPro" id="IPR018247">
    <property type="entry name" value="EF_Hand_1_Ca_BS"/>
</dbReference>
<dbReference type="Proteomes" id="UP000193920">
    <property type="component" value="Unassembled WGS sequence"/>
</dbReference>
<evidence type="ECO:0000259" key="5">
    <source>
        <dbReference type="PROSITE" id="PS50222"/>
    </source>
</evidence>
<keyword evidence="2" id="KW-0106">Calcium</keyword>
<dbReference type="InterPro" id="IPR011992">
    <property type="entry name" value="EF-hand-dom_pair"/>
</dbReference>
<organism evidence="6 7">
    <name type="scientific">Neocallimastix californiae</name>
    <dbReference type="NCBI Taxonomy" id="1754190"/>
    <lineage>
        <taxon>Eukaryota</taxon>
        <taxon>Fungi</taxon>
        <taxon>Fungi incertae sedis</taxon>
        <taxon>Chytridiomycota</taxon>
        <taxon>Chytridiomycota incertae sedis</taxon>
        <taxon>Neocallimastigomycetes</taxon>
        <taxon>Neocallimastigales</taxon>
        <taxon>Neocallimastigaceae</taxon>
        <taxon>Neocallimastix</taxon>
    </lineage>
</organism>